<dbReference type="Proteomes" id="UP000324927">
    <property type="component" value="Unassembled WGS sequence"/>
</dbReference>
<dbReference type="EMBL" id="VTTN01000018">
    <property type="protein sequence ID" value="KAA0592040.1"/>
    <property type="molecule type" value="Genomic_DNA"/>
</dbReference>
<keyword evidence="4" id="KW-1185">Reference proteome</keyword>
<dbReference type="SUPFAM" id="SSF56954">
    <property type="entry name" value="Outer membrane efflux proteins (OEP)"/>
    <property type="match status" value="1"/>
</dbReference>
<accession>A0A5A9GC42</accession>
<evidence type="ECO:0000256" key="1">
    <source>
        <dbReference type="ARBA" id="ARBA00007613"/>
    </source>
</evidence>
<feature type="region of interest" description="Disordered" evidence="2">
    <location>
        <begin position="1"/>
        <end position="41"/>
    </location>
</feature>
<dbReference type="Pfam" id="PF02321">
    <property type="entry name" value="OEP"/>
    <property type="match status" value="2"/>
</dbReference>
<gene>
    <name evidence="3" type="ORF">FZ942_29550</name>
</gene>
<evidence type="ECO:0000256" key="2">
    <source>
        <dbReference type="SAM" id="MobiDB-lite"/>
    </source>
</evidence>
<dbReference type="PANTHER" id="PTHR30203:SF24">
    <property type="entry name" value="BLR4935 PROTEIN"/>
    <property type="match status" value="1"/>
</dbReference>
<dbReference type="GO" id="GO:0015562">
    <property type="term" value="F:efflux transmembrane transporter activity"/>
    <property type="evidence" value="ECO:0007669"/>
    <property type="project" value="InterPro"/>
</dbReference>
<organism evidence="3 4">
    <name type="scientific">Azospirillum lipoferum</name>
    <dbReference type="NCBI Taxonomy" id="193"/>
    <lineage>
        <taxon>Bacteria</taxon>
        <taxon>Pseudomonadati</taxon>
        <taxon>Pseudomonadota</taxon>
        <taxon>Alphaproteobacteria</taxon>
        <taxon>Rhodospirillales</taxon>
        <taxon>Azospirillaceae</taxon>
        <taxon>Azospirillum</taxon>
    </lineage>
</organism>
<protein>
    <submittedName>
        <fullName evidence="3">TolC family protein</fullName>
    </submittedName>
</protein>
<evidence type="ECO:0000313" key="3">
    <source>
        <dbReference type="EMBL" id="KAA0592040.1"/>
    </source>
</evidence>
<sequence>MSDWRTPRRVPPSTSSAPPTSAMPRSRRDGSRTLPDMGRTAPRWEGRLVREFGSKRMKQAAAAAVAVCLLAFPAGAQTLRDAVEGAWRLNPEIRSLEARRGQAVAQRGAGESLVPAAPAVTLRHITDMVGRNVGRREYEAEVGVPLWLPGQGTATVRAADALLARTDAEIAARQLAIAGEVRTALWQIALLERRVELARQRLAVARRLEADTKRSSKAGETSEADHQLARGEALAVAAEVRDEELSLEEARQAFRTLTGATVPKATPEPLIGEQPLDRHPALQAARLGVRSAQAQRQLVDLTTRDSPEVGVLARKERDVRGERFDTIVGLSMRIPFSVDAVNALKRAEAATEVVRSEAEQANAERTIETEIRQARLAHQAATERLSIVRDRAAALKGRLSIVERARKGGEISLVEFVRAQEAAFEAELARATAEIQVGAARARLNQSLGVLP</sequence>
<feature type="region of interest" description="Disordered" evidence="2">
    <location>
        <begin position="208"/>
        <end position="228"/>
    </location>
</feature>
<name>A0A5A9GC42_AZOLI</name>
<proteinExistence type="inferred from homology"/>
<comment type="caution">
    <text evidence="3">The sequence shown here is derived from an EMBL/GenBank/DDBJ whole genome shotgun (WGS) entry which is preliminary data.</text>
</comment>
<dbReference type="PANTHER" id="PTHR30203">
    <property type="entry name" value="OUTER MEMBRANE CATION EFFLUX PROTEIN"/>
    <property type="match status" value="1"/>
</dbReference>
<dbReference type="InterPro" id="IPR010131">
    <property type="entry name" value="MdtP/NodT-like"/>
</dbReference>
<dbReference type="InterPro" id="IPR003423">
    <property type="entry name" value="OMP_efflux"/>
</dbReference>
<dbReference type="OrthoDB" id="7256779at2"/>
<dbReference type="Gene3D" id="1.20.1600.10">
    <property type="entry name" value="Outer membrane efflux proteins (OEP)"/>
    <property type="match status" value="1"/>
</dbReference>
<feature type="compositionally biased region" description="Low complexity" evidence="2">
    <location>
        <begin position="11"/>
        <end position="24"/>
    </location>
</feature>
<reference evidence="3 4" key="1">
    <citation type="submission" date="2019-08" db="EMBL/GenBank/DDBJ databases">
        <authorList>
            <person name="Grouzdev D."/>
            <person name="Tikhonova E."/>
            <person name="Kravchenko I."/>
        </authorList>
    </citation>
    <scope>NUCLEOTIDE SEQUENCE [LARGE SCALE GENOMIC DNA]</scope>
    <source>
        <strain evidence="3 4">59b</strain>
    </source>
</reference>
<comment type="similarity">
    <text evidence="1">Belongs to the outer membrane factor (OMF) (TC 1.B.17) family.</text>
</comment>
<evidence type="ECO:0000313" key="4">
    <source>
        <dbReference type="Proteomes" id="UP000324927"/>
    </source>
</evidence>
<dbReference type="AlphaFoldDB" id="A0A5A9GC42"/>